<name>A0A1L4FSC3_9BACT</name>
<evidence type="ECO:0000256" key="4">
    <source>
        <dbReference type="ARBA" id="ARBA00022679"/>
    </source>
</evidence>
<keyword evidence="6" id="KW-0418">Kinase</keyword>
<accession>A0A1L4FSC3</accession>
<dbReference type="RefSeq" id="WP_073372496.1">
    <property type="nucleotide sequence ID" value="NZ_CP017813.1"/>
</dbReference>
<dbReference type="AlphaFoldDB" id="A0A1L4FSC3"/>
<keyword evidence="3" id="KW-0762">Sugar transport</keyword>
<dbReference type="Pfam" id="PF00358">
    <property type="entry name" value="PTS_EIIA_1"/>
    <property type="match status" value="1"/>
</dbReference>
<evidence type="ECO:0000256" key="3">
    <source>
        <dbReference type="ARBA" id="ARBA00022597"/>
    </source>
</evidence>
<dbReference type="PANTHER" id="PTHR45008:SF1">
    <property type="entry name" value="PTS SYSTEM GLUCOSE-SPECIFIC EIIA COMPONENT"/>
    <property type="match status" value="1"/>
</dbReference>
<evidence type="ECO:0000256" key="2">
    <source>
        <dbReference type="ARBA" id="ARBA00022448"/>
    </source>
</evidence>
<dbReference type="GO" id="GO:0009401">
    <property type="term" value="P:phosphoenolpyruvate-dependent sugar phosphotransferase system"/>
    <property type="evidence" value="ECO:0007669"/>
    <property type="project" value="UniProtKB-KW"/>
</dbReference>
<organism evidence="8 9">
    <name type="scientific">Mycoplasmopsis pullorum</name>
    <dbReference type="NCBI Taxonomy" id="48003"/>
    <lineage>
        <taxon>Bacteria</taxon>
        <taxon>Bacillati</taxon>
        <taxon>Mycoplasmatota</taxon>
        <taxon>Mycoplasmoidales</taxon>
        <taxon>Metamycoplasmataceae</taxon>
        <taxon>Mycoplasmopsis</taxon>
    </lineage>
</organism>
<dbReference type="InterPro" id="IPR001127">
    <property type="entry name" value="PTS_EIIA_1_perm"/>
</dbReference>
<dbReference type="NCBIfam" id="TIGR00830">
    <property type="entry name" value="PTBA"/>
    <property type="match status" value="1"/>
</dbReference>
<dbReference type="Proteomes" id="UP000184322">
    <property type="component" value="Chromosome"/>
</dbReference>
<dbReference type="OrthoDB" id="92465at2"/>
<evidence type="ECO:0000256" key="6">
    <source>
        <dbReference type="ARBA" id="ARBA00022777"/>
    </source>
</evidence>
<keyword evidence="5" id="KW-0598">Phosphotransferase system</keyword>
<keyword evidence="2" id="KW-0813">Transport</keyword>
<dbReference type="SUPFAM" id="SSF51261">
    <property type="entry name" value="Duplicated hybrid motif"/>
    <property type="match status" value="1"/>
</dbReference>
<protein>
    <recommendedName>
        <fullName evidence="7">PTS EIIA type-1 domain-containing protein</fullName>
    </recommendedName>
</protein>
<dbReference type="GO" id="GO:0016301">
    <property type="term" value="F:kinase activity"/>
    <property type="evidence" value="ECO:0007669"/>
    <property type="project" value="UniProtKB-KW"/>
</dbReference>
<dbReference type="InterPro" id="IPR050890">
    <property type="entry name" value="PTS_EIIA_component"/>
</dbReference>
<gene>
    <name evidence="8" type="ORF">BLA55_02370</name>
</gene>
<keyword evidence="9" id="KW-1185">Reference proteome</keyword>
<comment type="subcellular location">
    <subcellularLocation>
        <location evidence="1">Cytoplasm</location>
    </subcellularLocation>
</comment>
<evidence type="ECO:0000313" key="9">
    <source>
        <dbReference type="Proteomes" id="UP000184322"/>
    </source>
</evidence>
<sequence length="174" mass="19107">MSFFSNLFKSKQQNSQVLLVSPIKGKYVPLENVSDPVFASKSMGQGFATRFNEDSGVVSVFSPISGTIDNIFPTKHAIGIISSDKKSNILIHMGIDTVTLDGKGFEVFVNEKSKINAGDLIAKINLDVLKEKNLISDIMVLVLPDSEKLNISPISELNAEQSVEVNEPLFEVRY</sequence>
<keyword evidence="4" id="KW-0808">Transferase</keyword>
<reference evidence="9" key="1">
    <citation type="submission" date="2016-10" db="EMBL/GenBank/DDBJ databases">
        <authorList>
            <person name="Beylefeld A."/>
            <person name="Abolnik C."/>
        </authorList>
    </citation>
    <scope>NUCLEOTIDE SEQUENCE [LARGE SCALE GENOMIC DNA]</scope>
    <source>
        <strain evidence="9">B359_6</strain>
    </source>
</reference>
<dbReference type="EMBL" id="CP017813">
    <property type="protein sequence ID" value="APJ38492.1"/>
    <property type="molecule type" value="Genomic_DNA"/>
</dbReference>
<proteinExistence type="predicted"/>
<dbReference type="PROSITE" id="PS51093">
    <property type="entry name" value="PTS_EIIA_TYPE_1"/>
    <property type="match status" value="1"/>
</dbReference>
<dbReference type="GO" id="GO:0005737">
    <property type="term" value="C:cytoplasm"/>
    <property type="evidence" value="ECO:0007669"/>
    <property type="project" value="UniProtKB-SubCell"/>
</dbReference>
<evidence type="ECO:0000259" key="7">
    <source>
        <dbReference type="PROSITE" id="PS51093"/>
    </source>
</evidence>
<dbReference type="InterPro" id="IPR011055">
    <property type="entry name" value="Dup_hybrid_motif"/>
</dbReference>
<evidence type="ECO:0000313" key="8">
    <source>
        <dbReference type="EMBL" id="APJ38492.1"/>
    </source>
</evidence>
<dbReference type="STRING" id="48003.BLA55_02370"/>
<evidence type="ECO:0000256" key="5">
    <source>
        <dbReference type="ARBA" id="ARBA00022683"/>
    </source>
</evidence>
<dbReference type="KEGG" id="mpul:BLA55_02370"/>
<evidence type="ECO:0000256" key="1">
    <source>
        <dbReference type="ARBA" id="ARBA00004496"/>
    </source>
</evidence>
<dbReference type="PANTHER" id="PTHR45008">
    <property type="entry name" value="PTS SYSTEM GLUCOSE-SPECIFIC EIIA COMPONENT"/>
    <property type="match status" value="1"/>
</dbReference>
<feature type="domain" description="PTS EIIA type-1" evidence="7">
    <location>
        <begin position="35"/>
        <end position="145"/>
    </location>
</feature>
<dbReference type="Gene3D" id="2.70.70.10">
    <property type="entry name" value="Glucose Permease (Domain IIA)"/>
    <property type="match status" value="1"/>
</dbReference>